<dbReference type="GO" id="GO:0005634">
    <property type="term" value="C:nucleus"/>
    <property type="evidence" value="ECO:0007669"/>
    <property type="project" value="TreeGrafter"/>
</dbReference>
<feature type="region of interest" description="Disordered" evidence="5">
    <location>
        <begin position="178"/>
        <end position="262"/>
    </location>
</feature>
<evidence type="ECO:0000256" key="2">
    <source>
        <dbReference type="ARBA" id="ARBA00023125"/>
    </source>
</evidence>
<dbReference type="SUPFAM" id="SSF57959">
    <property type="entry name" value="Leucine zipper domain"/>
    <property type="match status" value="1"/>
</dbReference>
<keyword evidence="4" id="KW-0175">Coiled coil</keyword>
<reference evidence="7" key="1">
    <citation type="submission" date="2021-11" db="EMBL/GenBank/DDBJ databases">
        <authorList>
            <person name="Herlambang A."/>
            <person name="Guo Y."/>
            <person name="Takashima Y."/>
            <person name="Nishizawa T."/>
        </authorList>
    </citation>
    <scope>NUCLEOTIDE SEQUENCE</scope>
    <source>
        <strain evidence="7">E1425</strain>
    </source>
</reference>
<organism evidence="7 8">
    <name type="scientific">Entomortierella parvispora</name>
    <dbReference type="NCBI Taxonomy" id="205924"/>
    <lineage>
        <taxon>Eukaryota</taxon>
        <taxon>Fungi</taxon>
        <taxon>Fungi incertae sedis</taxon>
        <taxon>Mucoromycota</taxon>
        <taxon>Mortierellomycotina</taxon>
        <taxon>Mortierellomycetes</taxon>
        <taxon>Mortierellales</taxon>
        <taxon>Mortierellaceae</taxon>
        <taxon>Entomortierella</taxon>
    </lineage>
</organism>
<evidence type="ECO:0000313" key="7">
    <source>
        <dbReference type="EMBL" id="GJJ75143.1"/>
    </source>
</evidence>
<dbReference type="Pfam" id="PF07716">
    <property type="entry name" value="bZIP_2"/>
    <property type="match status" value="1"/>
</dbReference>
<dbReference type="CDD" id="cd12193">
    <property type="entry name" value="bZIP_GCN4"/>
    <property type="match status" value="1"/>
</dbReference>
<dbReference type="AlphaFoldDB" id="A0A9P3LYI2"/>
<evidence type="ECO:0000256" key="5">
    <source>
        <dbReference type="SAM" id="MobiDB-lite"/>
    </source>
</evidence>
<feature type="compositionally biased region" description="Basic and acidic residues" evidence="5">
    <location>
        <begin position="245"/>
        <end position="262"/>
    </location>
</feature>
<dbReference type="EMBL" id="BQFW01000010">
    <property type="protein sequence ID" value="GJJ75143.1"/>
    <property type="molecule type" value="Genomic_DNA"/>
</dbReference>
<dbReference type="Proteomes" id="UP000827284">
    <property type="component" value="Unassembled WGS sequence"/>
</dbReference>
<dbReference type="InterPro" id="IPR000837">
    <property type="entry name" value="AP-1"/>
</dbReference>
<reference evidence="7" key="2">
    <citation type="journal article" date="2022" name="Microbiol. Resour. Announc.">
        <title>Whole-Genome Sequence of Entomortierella parvispora E1425, a Mucoromycotan Fungus Associated with Burkholderiaceae-Related Endosymbiotic Bacteria.</title>
        <authorList>
            <person name="Herlambang A."/>
            <person name="Guo Y."/>
            <person name="Takashima Y."/>
            <person name="Narisawa K."/>
            <person name="Ohta H."/>
            <person name="Nishizawa T."/>
        </authorList>
    </citation>
    <scope>NUCLEOTIDE SEQUENCE</scope>
    <source>
        <strain evidence="7">E1425</strain>
    </source>
</reference>
<dbReference type="PANTHER" id="PTHR23351">
    <property type="entry name" value="FOS TRANSCRIPTION FACTOR-RELATED"/>
    <property type="match status" value="1"/>
</dbReference>
<dbReference type="GO" id="GO:0000981">
    <property type="term" value="F:DNA-binding transcription factor activity, RNA polymerase II-specific"/>
    <property type="evidence" value="ECO:0007669"/>
    <property type="project" value="TreeGrafter"/>
</dbReference>
<evidence type="ECO:0000256" key="1">
    <source>
        <dbReference type="ARBA" id="ARBA00023015"/>
    </source>
</evidence>
<protein>
    <recommendedName>
        <fullName evidence="6">BZIP domain-containing protein</fullName>
    </recommendedName>
</protein>
<dbReference type="PROSITE" id="PS00036">
    <property type="entry name" value="BZIP_BASIC"/>
    <property type="match status" value="1"/>
</dbReference>
<dbReference type="Gene3D" id="3.30.160.60">
    <property type="entry name" value="Classic Zinc Finger"/>
    <property type="match status" value="1"/>
</dbReference>
<dbReference type="GO" id="GO:0000978">
    <property type="term" value="F:RNA polymerase II cis-regulatory region sequence-specific DNA binding"/>
    <property type="evidence" value="ECO:0007669"/>
    <property type="project" value="TreeGrafter"/>
</dbReference>
<comment type="caution">
    <text evidence="7">The sequence shown here is derived from an EMBL/GenBank/DDBJ whole genome shotgun (WGS) entry which is preliminary data.</text>
</comment>
<evidence type="ECO:0000259" key="6">
    <source>
        <dbReference type="PROSITE" id="PS50217"/>
    </source>
</evidence>
<keyword evidence="2" id="KW-0238">DNA-binding</keyword>
<name>A0A9P3LYI2_9FUNG</name>
<dbReference type="InterPro" id="IPR046347">
    <property type="entry name" value="bZIP_sf"/>
</dbReference>
<evidence type="ECO:0000256" key="4">
    <source>
        <dbReference type="SAM" id="Coils"/>
    </source>
</evidence>
<evidence type="ECO:0000256" key="3">
    <source>
        <dbReference type="ARBA" id="ARBA00023163"/>
    </source>
</evidence>
<keyword evidence="3" id="KW-0804">Transcription</keyword>
<feature type="coiled-coil region" evidence="4">
    <location>
        <begin position="276"/>
        <end position="331"/>
    </location>
</feature>
<feature type="domain" description="BZIP" evidence="6">
    <location>
        <begin position="251"/>
        <end position="303"/>
    </location>
</feature>
<dbReference type="PANTHER" id="PTHR23351:SF24">
    <property type="entry name" value="ACTIVATING TRANSCRIPTION FACTOR 3-RELATED"/>
    <property type="match status" value="1"/>
</dbReference>
<evidence type="ECO:0000313" key="8">
    <source>
        <dbReference type="Proteomes" id="UP000827284"/>
    </source>
</evidence>
<dbReference type="SMART" id="SM00338">
    <property type="entry name" value="BRLZ"/>
    <property type="match status" value="1"/>
</dbReference>
<keyword evidence="8" id="KW-1185">Reference proteome</keyword>
<accession>A0A9P3LYI2</accession>
<gene>
    <name evidence="7" type="ORF">EMPS_07501</name>
</gene>
<dbReference type="InterPro" id="IPR004827">
    <property type="entry name" value="bZIP"/>
</dbReference>
<dbReference type="OrthoDB" id="2257100at2759"/>
<dbReference type="PROSITE" id="PS50217">
    <property type="entry name" value="BZIP"/>
    <property type="match status" value="1"/>
</dbReference>
<feature type="compositionally biased region" description="Low complexity" evidence="5">
    <location>
        <begin position="200"/>
        <end position="237"/>
    </location>
</feature>
<proteinExistence type="predicted"/>
<keyword evidence="1" id="KW-0805">Transcription regulation</keyword>
<sequence length="335" mass="35362">MQSIDIPMFDDVKLIESSDSLELALAQMGKYSLGNDTSFNSNILSRPSAIGTGNGFDDWLAADLNFGALSSDESSLSSSPFSGMEDSPDLGFDSYGSMDPSLFDMSMAFPALTSEDTAVLPEPEMPAVSVPGLTASAVQQAAAALNIPWSKDLEKAVMAQAAMGAIAVPAPAPVEAAPATPLSQTMDSPMLIPKDEPVESDFSSLSSSESVSSRSVSLSPSPSPSPEASSQSSSSTPKKSKKRVLTPEEREEEIVAKRAKNTDAARRSRLKKLIRLEGLEAKVSDLESANSALNMKIAILETEKTGYLTKEAEQAARIDQLEAQLAEAHAALARI</sequence>